<dbReference type="AlphaFoldDB" id="A0A4S4BQS8"/>
<name>A0A4S4BQS8_9BACI</name>
<dbReference type="OrthoDB" id="2886580at2"/>
<dbReference type="PROSITE" id="PS51257">
    <property type="entry name" value="PROKAR_LIPOPROTEIN"/>
    <property type="match status" value="1"/>
</dbReference>
<evidence type="ECO:0000256" key="1">
    <source>
        <dbReference type="SAM" id="SignalP"/>
    </source>
</evidence>
<dbReference type="Proteomes" id="UP000310334">
    <property type="component" value="Unassembled WGS sequence"/>
</dbReference>
<keyword evidence="3" id="KW-1185">Reference proteome</keyword>
<evidence type="ECO:0008006" key="4">
    <source>
        <dbReference type="Google" id="ProtNLM"/>
    </source>
</evidence>
<accession>A0A4S4BQS8</accession>
<feature type="chain" id="PRO_5039004938" description="Lipoprotein" evidence="1">
    <location>
        <begin position="24"/>
        <end position="140"/>
    </location>
</feature>
<dbReference type="RefSeq" id="WP_136357667.1">
    <property type="nucleotide sequence ID" value="NZ_CP046266.1"/>
</dbReference>
<organism evidence="2 3">
    <name type="scientific">Metabacillus sediminilitoris</name>
    <dbReference type="NCBI Taxonomy" id="2567941"/>
    <lineage>
        <taxon>Bacteria</taxon>
        <taxon>Bacillati</taxon>
        <taxon>Bacillota</taxon>
        <taxon>Bacilli</taxon>
        <taxon>Bacillales</taxon>
        <taxon>Bacillaceae</taxon>
        <taxon>Metabacillus</taxon>
    </lineage>
</organism>
<keyword evidence="1" id="KW-0732">Signal</keyword>
<gene>
    <name evidence="2" type="ORF">E6W99_21470</name>
</gene>
<feature type="signal peptide" evidence="1">
    <location>
        <begin position="1"/>
        <end position="23"/>
    </location>
</feature>
<protein>
    <recommendedName>
        <fullName evidence="4">Lipoprotein</fullName>
    </recommendedName>
</protein>
<evidence type="ECO:0000313" key="2">
    <source>
        <dbReference type="EMBL" id="THF76492.1"/>
    </source>
</evidence>
<sequence length="140" mass="15991">MNKVSFMVISIIMLLTACQTANSDAITLEEVLASFEKQQLSLKESKASDQSILGKKLNSVKPSSYELTGKKLFIYIYDSTKEREKALEEFLTKTAAANLVSYHYYEVKNVSIFYVHELDRRLKVEADDEIQGVLRDLNKK</sequence>
<comment type="caution">
    <text evidence="2">The sequence shown here is derived from an EMBL/GenBank/DDBJ whole genome shotgun (WGS) entry which is preliminary data.</text>
</comment>
<evidence type="ECO:0000313" key="3">
    <source>
        <dbReference type="Proteomes" id="UP000310334"/>
    </source>
</evidence>
<reference evidence="2 3" key="1">
    <citation type="submission" date="2019-04" db="EMBL/GenBank/DDBJ databases">
        <title>Bacillus sediminilitoris sp. nov., isolated from a tidal flat sediment on the East China Sea.</title>
        <authorList>
            <person name="Wei Y."/>
            <person name="Mao H."/>
            <person name="Fang J."/>
        </authorList>
    </citation>
    <scope>NUCLEOTIDE SEQUENCE [LARGE SCALE GENOMIC DNA]</scope>
    <source>
        <strain evidence="2 3">DSL-17</strain>
    </source>
</reference>
<dbReference type="EMBL" id="SSNT01000020">
    <property type="protein sequence ID" value="THF76492.1"/>
    <property type="molecule type" value="Genomic_DNA"/>
</dbReference>
<proteinExistence type="predicted"/>